<feature type="non-terminal residue" evidence="1">
    <location>
        <position position="1"/>
    </location>
</feature>
<gene>
    <name evidence="1" type="ORF">METZ01_LOCUS153012</name>
</gene>
<protein>
    <submittedName>
        <fullName evidence="1">Uncharacterized protein</fullName>
    </submittedName>
</protein>
<accession>A0A382AF71</accession>
<proteinExistence type="predicted"/>
<name>A0A382AF71_9ZZZZ</name>
<dbReference type="EMBL" id="UINC01025134">
    <property type="protein sequence ID" value="SVB00158.1"/>
    <property type="molecule type" value="Genomic_DNA"/>
</dbReference>
<dbReference type="AlphaFoldDB" id="A0A382AF71"/>
<evidence type="ECO:0000313" key="1">
    <source>
        <dbReference type="EMBL" id="SVB00158.1"/>
    </source>
</evidence>
<sequence length="38" mass="4466">SNYPPARDCIGRLLEYYDKRKKSKISVVKAFKLRDGYS</sequence>
<organism evidence="1">
    <name type="scientific">marine metagenome</name>
    <dbReference type="NCBI Taxonomy" id="408172"/>
    <lineage>
        <taxon>unclassified sequences</taxon>
        <taxon>metagenomes</taxon>
        <taxon>ecological metagenomes</taxon>
    </lineage>
</organism>
<reference evidence="1" key="1">
    <citation type="submission" date="2018-05" db="EMBL/GenBank/DDBJ databases">
        <authorList>
            <person name="Lanie J.A."/>
            <person name="Ng W.-L."/>
            <person name="Kazmierczak K.M."/>
            <person name="Andrzejewski T.M."/>
            <person name="Davidsen T.M."/>
            <person name="Wayne K.J."/>
            <person name="Tettelin H."/>
            <person name="Glass J.I."/>
            <person name="Rusch D."/>
            <person name="Podicherti R."/>
            <person name="Tsui H.-C.T."/>
            <person name="Winkler M.E."/>
        </authorList>
    </citation>
    <scope>NUCLEOTIDE SEQUENCE</scope>
</reference>